<evidence type="ECO:0000256" key="4">
    <source>
        <dbReference type="ARBA" id="ARBA00022679"/>
    </source>
</evidence>
<feature type="binding site" evidence="7">
    <location>
        <position position="125"/>
    </location>
    <ligand>
        <name>FMN</name>
        <dbReference type="ChEBI" id="CHEBI:58210"/>
    </ligand>
</feature>
<evidence type="ECO:0000256" key="7">
    <source>
        <dbReference type="HAMAP-Rule" id="MF_01984"/>
    </source>
</evidence>
<keyword evidence="2 7" id="KW-0285">Flavoprotein</keyword>
<name>A0A1X7CB79_9BACT</name>
<evidence type="ECO:0000256" key="3">
    <source>
        <dbReference type="ARBA" id="ARBA00022643"/>
    </source>
</evidence>
<dbReference type="Proteomes" id="UP000192906">
    <property type="component" value="Unassembled WGS sequence"/>
</dbReference>
<feature type="binding site" evidence="7">
    <location>
        <position position="155"/>
    </location>
    <ligand>
        <name>dimethylallyl phosphate</name>
        <dbReference type="ChEBI" id="CHEBI:88052"/>
    </ligand>
</feature>
<feature type="domain" description="Flavoprotein" evidence="8">
    <location>
        <begin position="4"/>
        <end position="175"/>
    </location>
</feature>
<evidence type="ECO:0000256" key="2">
    <source>
        <dbReference type="ARBA" id="ARBA00022630"/>
    </source>
</evidence>
<feature type="binding site" evidence="7">
    <location>
        <position position="171"/>
    </location>
    <ligand>
        <name>dimethylallyl phosphate</name>
        <dbReference type="ChEBI" id="CHEBI:88052"/>
    </ligand>
</feature>
<protein>
    <recommendedName>
        <fullName evidence="7">Flavin prenyltransferase UbiX</fullName>
        <ecNumber evidence="7">2.5.1.129</ecNumber>
    </recommendedName>
</protein>
<dbReference type="FunFam" id="3.40.50.1950:FF:000001">
    <property type="entry name" value="Flavin prenyltransferase UbiX"/>
    <property type="match status" value="1"/>
</dbReference>
<feature type="binding site" evidence="7">
    <location>
        <position position="39"/>
    </location>
    <ligand>
        <name>FMN</name>
        <dbReference type="ChEBI" id="CHEBI:58210"/>
    </ligand>
</feature>
<gene>
    <name evidence="7" type="primary">ubiX</name>
    <name evidence="9" type="ORF">SAMN06295933_0614</name>
</gene>
<dbReference type="OrthoDB" id="9781577at2"/>
<evidence type="ECO:0000256" key="6">
    <source>
        <dbReference type="ARBA" id="ARBA00060793"/>
    </source>
</evidence>
<dbReference type="InterPro" id="IPR004507">
    <property type="entry name" value="UbiX-like"/>
</dbReference>
<evidence type="ECO:0000259" key="8">
    <source>
        <dbReference type="Pfam" id="PF02441"/>
    </source>
</evidence>
<proteinExistence type="inferred from homology"/>
<dbReference type="SUPFAM" id="SSF52507">
    <property type="entry name" value="Homo-oligomeric flavin-containing Cys decarboxylases, HFCD"/>
    <property type="match status" value="1"/>
</dbReference>
<dbReference type="AlphaFoldDB" id="A0A1X7CB79"/>
<comment type="caution">
    <text evidence="7">Lacks conserved residue(s) required for the propagation of feature annotation.</text>
</comment>
<organism evidence="9 10">
    <name type="scientific">Desulfovibrio gilichinskyi</name>
    <dbReference type="NCBI Taxonomy" id="1519643"/>
    <lineage>
        <taxon>Bacteria</taxon>
        <taxon>Pseudomonadati</taxon>
        <taxon>Thermodesulfobacteriota</taxon>
        <taxon>Desulfovibrionia</taxon>
        <taxon>Desulfovibrionales</taxon>
        <taxon>Desulfovibrionaceae</taxon>
        <taxon>Desulfovibrio</taxon>
    </lineage>
</organism>
<reference evidence="10" key="1">
    <citation type="submission" date="2017-04" db="EMBL/GenBank/DDBJ databases">
        <authorList>
            <person name="Varghese N."/>
            <person name="Submissions S."/>
        </authorList>
    </citation>
    <scope>NUCLEOTIDE SEQUENCE [LARGE SCALE GENOMIC DNA]</scope>
    <source>
        <strain evidence="10">K3S</strain>
    </source>
</reference>
<feature type="binding site" evidence="7">
    <location>
        <begin position="12"/>
        <end position="14"/>
    </location>
    <ligand>
        <name>FMN</name>
        <dbReference type="ChEBI" id="CHEBI:58210"/>
    </ligand>
</feature>
<evidence type="ECO:0000256" key="1">
    <source>
        <dbReference type="ARBA" id="ARBA00022602"/>
    </source>
</evidence>
<feature type="binding site" evidence="7">
    <location>
        <begin position="90"/>
        <end position="93"/>
    </location>
    <ligand>
        <name>FMN</name>
        <dbReference type="ChEBI" id="CHEBI:58210"/>
    </ligand>
</feature>
<keyword evidence="1 7" id="KW-0637">Prenyltransferase</keyword>
<dbReference type="EC" id="2.5.1.129" evidence="7"/>
<dbReference type="Pfam" id="PF02441">
    <property type="entry name" value="Flavoprotein"/>
    <property type="match status" value="1"/>
</dbReference>
<dbReference type="EMBL" id="FWZU01000001">
    <property type="protein sequence ID" value="SME93405.1"/>
    <property type="molecule type" value="Genomic_DNA"/>
</dbReference>
<sequence length="192" mass="21284">MDKKRIILAATGASGTIYTLSLAKELGKRNEIELHLIISDAALKVMELETDFKPEDLTVHADFVYQQNLISAPPASGSWQHDGMIICPCSMSSLAAIANGMGSNLIHRAADVSLKERRKLILITRETPLNLIHIRNMETVTLAGGTVMPASPGFYHSPRTINDIAEHMTGRILEQLSIPHDLYKRWGENSRR</sequence>
<dbReference type="GO" id="GO:0016831">
    <property type="term" value="F:carboxy-lyase activity"/>
    <property type="evidence" value="ECO:0007669"/>
    <property type="project" value="TreeGrafter"/>
</dbReference>
<evidence type="ECO:0000313" key="9">
    <source>
        <dbReference type="EMBL" id="SME93405.1"/>
    </source>
</evidence>
<evidence type="ECO:0000313" key="10">
    <source>
        <dbReference type="Proteomes" id="UP000192906"/>
    </source>
</evidence>
<keyword evidence="4 7" id="KW-0808">Transferase</keyword>
<comment type="catalytic activity">
    <reaction evidence="5 7">
        <text>dimethylallyl phosphate + FMNH2 = prenylated FMNH2 + phosphate</text>
        <dbReference type="Rhea" id="RHEA:37743"/>
        <dbReference type="ChEBI" id="CHEBI:43474"/>
        <dbReference type="ChEBI" id="CHEBI:57618"/>
        <dbReference type="ChEBI" id="CHEBI:87467"/>
        <dbReference type="ChEBI" id="CHEBI:88052"/>
        <dbReference type="EC" id="2.5.1.129"/>
    </reaction>
</comment>
<dbReference type="NCBIfam" id="TIGR00421">
    <property type="entry name" value="ubiX_pad"/>
    <property type="match status" value="1"/>
</dbReference>
<comment type="function">
    <text evidence="7">Flavin prenyltransferase that catalyzes the synthesis of the prenylated FMN cofactor (prenyl-FMN) for 4-hydroxy-3-polyprenylbenzoic acid decarboxylase UbiD. The prenyltransferase is metal-independent and links a dimethylallyl moiety from dimethylallyl monophosphate (DMAP) to the flavin N5 and C6 atoms of FMN.</text>
</comment>
<dbReference type="STRING" id="1519643.SAMN06295933_0614"/>
<evidence type="ECO:0000256" key="5">
    <source>
        <dbReference type="ARBA" id="ARBA00050612"/>
    </source>
</evidence>
<accession>A0A1X7CB79</accession>
<dbReference type="RefSeq" id="WP_085098086.1">
    <property type="nucleotide sequence ID" value="NZ_FWZU01000001.1"/>
</dbReference>
<dbReference type="InterPro" id="IPR003382">
    <property type="entry name" value="Flavoprotein"/>
</dbReference>
<dbReference type="GO" id="GO:0106141">
    <property type="term" value="F:flavin prenyltransferase activity"/>
    <property type="evidence" value="ECO:0007669"/>
    <property type="project" value="UniProtKB-EC"/>
</dbReference>
<dbReference type="PANTHER" id="PTHR43374">
    <property type="entry name" value="FLAVIN PRENYLTRANSFERASE"/>
    <property type="match status" value="1"/>
</dbReference>
<keyword evidence="10" id="KW-1185">Reference proteome</keyword>
<comment type="similarity">
    <text evidence="6 7">Belongs to the UbiX/PAD1 family.</text>
</comment>
<dbReference type="PANTHER" id="PTHR43374:SF1">
    <property type="entry name" value="FLAVIN PRENYLTRANSFERASE PAD1, MITOCHONDRIAL"/>
    <property type="match status" value="1"/>
</dbReference>
<keyword evidence="3 7" id="KW-0288">FMN</keyword>
<dbReference type="NCBIfam" id="NF004685">
    <property type="entry name" value="PRK06029.1"/>
    <property type="match status" value="1"/>
</dbReference>
<dbReference type="Gene3D" id="3.40.50.1950">
    <property type="entry name" value="Flavin prenyltransferase-like"/>
    <property type="match status" value="1"/>
</dbReference>
<dbReference type="HAMAP" id="MF_01984">
    <property type="entry name" value="ubiX_pad"/>
    <property type="match status" value="1"/>
</dbReference>
<dbReference type="InterPro" id="IPR036551">
    <property type="entry name" value="Flavin_trans-like"/>
</dbReference>